<evidence type="ECO:0000256" key="8">
    <source>
        <dbReference type="ARBA" id="ARBA00023136"/>
    </source>
</evidence>
<dbReference type="AlphaFoldDB" id="A0A9E8JYR7"/>
<keyword evidence="7" id="KW-0520">NAD</keyword>
<organism evidence="11">
    <name type="scientific">Sternaspis buzhinskajae</name>
    <dbReference type="NCBI Taxonomy" id="2931363"/>
    <lineage>
        <taxon>Eukaryota</taxon>
        <taxon>Metazoa</taxon>
        <taxon>Spiralia</taxon>
        <taxon>Lophotrochozoa</taxon>
        <taxon>Annelida</taxon>
        <taxon>Polychaeta</taxon>
        <taxon>Sedentaria</taxon>
        <taxon>Canalipalpata</taxon>
        <taxon>Terebellida</taxon>
        <taxon>Cirratuliformia</taxon>
        <taxon>Sternaspidae</taxon>
        <taxon>Sternaspis</taxon>
    </lineage>
</organism>
<gene>
    <name evidence="11" type="primary">nad4l</name>
</gene>
<dbReference type="GO" id="GO:0016020">
    <property type="term" value="C:membrane"/>
    <property type="evidence" value="ECO:0007669"/>
    <property type="project" value="UniProtKB-SubCell"/>
</dbReference>
<evidence type="ECO:0000256" key="9">
    <source>
        <dbReference type="ARBA" id="ARBA00031586"/>
    </source>
</evidence>
<proteinExistence type="inferred from homology"/>
<feature type="transmembrane region" description="Helical" evidence="10">
    <location>
        <begin position="6"/>
        <end position="23"/>
    </location>
</feature>
<feature type="transmembrane region" description="Helical" evidence="10">
    <location>
        <begin position="30"/>
        <end position="50"/>
    </location>
</feature>
<evidence type="ECO:0000256" key="1">
    <source>
        <dbReference type="ARBA" id="ARBA00004141"/>
    </source>
</evidence>
<dbReference type="EMBL" id="ON155433">
    <property type="protein sequence ID" value="UZT27125.1"/>
    <property type="molecule type" value="Genomic_DNA"/>
</dbReference>
<keyword evidence="11" id="KW-0496">Mitochondrion</keyword>
<evidence type="ECO:0000256" key="7">
    <source>
        <dbReference type="ARBA" id="ARBA00023027"/>
    </source>
</evidence>
<evidence type="ECO:0000256" key="5">
    <source>
        <dbReference type="ARBA" id="ARBA00022967"/>
    </source>
</evidence>
<keyword evidence="6 10" id="KW-1133">Transmembrane helix</keyword>
<comment type="subcellular location">
    <subcellularLocation>
        <location evidence="1">Membrane</location>
        <topology evidence="1">Multi-pass membrane protein</topology>
    </subcellularLocation>
</comment>
<dbReference type="Pfam" id="PF00420">
    <property type="entry name" value="Oxidored_q2"/>
    <property type="match status" value="1"/>
</dbReference>
<evidence type="ECO:0000256" key="2">
    <source>
        <dbReference type="ARBA" id="ARBA00010519"/>
    </source>
</evidence>
<evidence type="ECO:0000256" key="3">
    <source>
        <dbReference type="ARBA" id="ARBA00016612"/>
    </source>
</evidence>
<dbReference type="InterPro" id="IPR039428">
    <property type="entry name" value="NUOK/Mnh_C1-like"/>
</dbReference>
<accession>A0A9E8JYR7</accession>
<name>A0A9E8JYR7_9ANNE</name>
<keyword evidence="8 10" id="KW-0472">Membrane</keyword>
<evidence type="ECO:0000256" key="6">
    <source>
        <dbReference type="ARBA" id="ARBA00022989"/>
    </source>
</evidence>
<keyword evidence="5" id="KW-1278">Translocase</keyword>
<evidence type="ECO:0000256" key="4">
    <source>
        <dbReference type="ARBA" id="ARBA00022692"/>
    </source>
</evidence>
<evidence type="ECO:0000313" key="11">
    <source>
        <dbReference type="EMBL" id="UZT27125.1"/>
    </source>
</evidence>
<evidence type="ECO:0000256" key="10">
    <source>
        <dbReference type="SAM" id="Phobius"/>
    </source>
</evidence>
<comment type="similarity">
    <text evidence="2">Belongs to the complex I subunit 4L family.</text>
</comment>
<feature type="transmembrane region" description="Helical" evidence="10">
    <location>
        <begin position="56"/>
        <end position="79"/>
    </location>
</feature>
<reference evidence="11" key="1">
    <citation type="submission" date="2022-04" db="EMBL/GenBank/DDBJ databases">
        <authorList>
            <person name="Ge M."/>
            <person name="Mo J."/>
        </authorList>
    </citation>
    <scope>NUCLEOTIDE SEQUENCE</scope>
</reference>
<keyword evidence="4 10" id="KW-0812">Transmembrane</keyword>
<protein>
    <recommendedName>
        <fullName evidence="3">NADH-ubiquinone oxidoreductase chain 4L</fullName>
    </recommendedName>
    <alternativeName>
        <fullName evidence="9">NADH dehydrogenase subunit 4L</fullName>
    </alternativeName>
</protein>
<sequence>MLSQTYLTLLPLAFLTALFALMIQRKHFLMVLLTLEAVVLLFSLSIPLILSTPNLFMVLIILSLGACEASLGLALLVLMTRSYASDLIKALSINKC</sequence>
<geneLocation type="mitochondrion" evidence="11"/>
<dbReference type="Gene3D" id="1.10.287.3510">
    <property type="match status" value="1"/>
</dbReference>